<dbReference type="Gene3D" id="3.90.1150.10">
    <property type="entry name" value="Aspartate Aminotransferase, domain 1"/>
    <property type="match status" value="1"/>
</dbReference>
<evidence type="ECO:0000256" key="5">
    <source>
        <dbReference type="ARBA" id="ARBA00023239"/>
    </source>
</evidence>
<dbReference type="InterPro" id="IPR050478">
    <property type="entry name" value="Ethylene_sulfur-biosynth"/>
</dbReference>
<dbReference type="Gene3D" id="3.40.640.10">
    <property type="entry name" value="Type I PLP-dependent aspartate aminotransferase-like (Major domain)"/>
    <property type="match status" value="1"/>
</dbReference>
<dbReference type="Pfam" id="PF00155">
    <property type="entry name" value="Aminotran_1_2"/>
    <property type="match status" value="1"/>
</dbReference>
<organism evidence="10">
    <name type="scientific">Zea mays</name>
    <name type="common">Maize</name>
    <dbReference type="NCBI Taxonomy" id="4577"/>
    <lineage>
        <taxon>Eukaryota</taxon>
        <taxon>Viridiplantae</taxon>
        <taxon>Streptophyta</taxon>
        <taxon>Embryophyta</taxon>
        <taxon>Tracheophyta</taxon>
        <taxon>Spermatophyta</taxon>
        <taxon>Magnoliopsida</taxon>
        <taxon>Liliopsida</taxon>
        <taxon>Poales</taxon>
        <taxon>Poaceae</taxon>
        <taxon>PACMAD clade</taxon>
        <taxon>Panicoideae</taxon>
        <taxon>Andropogonodae</taxon>
        <taxon>Andropogoneae</taxon>
        <taxon>Tripsacinae</taxon>
        <taxon>Zea</taxon>
    </lineage>
</organism>
<name>A0A1D6JC07_MAIZE</name>
<evidence type="ECO:0000256" key="2">
    <source>
        <dbReference type="ARBA" id="ARBA00022666"/>
    </source>
</evidence>
<comment type="pathway">
    <text evidence="6">Alkene biosynthesis; ethylene biosynthesis via S-adenosyl-L-methionine; ethylene from S-adenosyl-L-methionine: step 1/2.</text>
</comment>
<dbReference type="InterPro" id="IPR015424">
    <property type="entry name" value="PyrdxlP-dep_Trfase"/>
</dbReference>
<dbReference type="GO" id="GO:0016847">
    <property type="term" value="F:1-aminocyclopropane-1-carboxylate synthase activity"/>
    <property type="evidence" value="ECO:0007669"/>
    <property type="project" value="UniProtKB-EC"/>
</dbReference>
<dbReference type="InterPro" id="IPR015421">
    <property type="entry name" value="PyrdxlP-dep_Trfase_major"/>
</dbReference>
<reference evidence="10" key="1">
    <citation type="submission" date="2015-12" db="EMBL/GenBank/DDBJ databases">
        <title>Update maize B73 reference genome by single molecule sequencing technologies.</title>
        <authorList>
            <consortium name="Maize Genome Sequencing Project"/>
            <person name="Ware D."/>
        </authorList>
    </citation>
    <scope>NUCLEOTIDE SEQUENCE</scope>
    <source>
        <tissue evidence="10">Seedling</tissue>
    </source>
</reference>
<dbReference type="SUPFAM" id="SSF53383">
    <property type="entry name" value="PLP-dependent transferases"/>
    <property type="match status" value="1"/>
</dbReference>
<keyword evidence="4" id="KW-0663">Pyridoxal phosphate</keyword>
<evidence type="ECO:0000256" key="7">
    <source>
        <dbReference type="ARBA" id="ARBA00039053"/>
    </source>
</evidence>
<evidence type="ECO:0000256" key="1">
    <source>
        <dbReference type="ARBA" id="ARBA00001933"/>
    </source>
</evidence>
<sequence length="191" mass="20908">MAGSSAEQLLSRIAAGDGHGENSSYFDGWKAYDMNPFDLRHNRDGVIQMGLAENQLSLDLIEQWSVDHPEASICTAQGAPQFRRIANFQDYHGLPEFREAMAKFMGQVRGGKVTFDPDRVVMCGGATGAQDTLAFCLADPGDAYLVPTPYYPAYVLTSPLYCQTTTQVLVISVDTKGWVGLGCWLVKSTQN</sequence>
<dbReference type="GO" id="GO:0030170">
    <property type="term" value="F:pyridoxal phosphate binding"/>
    <property type="evidence" value="ECO:0007669"/>
    <property type="project" value="InterPro"/>
</dbReference>
<protein>
    <recommendedName>
        <fullName evidence="7">1-aminocyclopropane-1-carboxylate synthase</fullName>
        <ecNumber evidence="7">4.4.1.14</ecNumber>
    </recommendedName>
</protein>
<dbReference type="GO" id="GO:0009693">
    <property type="term" value="P:ethylene biosynthetic process"/>
    <property type="evidence" value="ECO:0007669"/>
    <property type="project" value="UniProtKB-KW"/>
</dbReference>
<evidence type="ECO:0000256" key="6">
    <source>
        <dbReference type="ARBA" id="ARBA00037888"/>
    </source>
</evidence>
<evidence type="ECO:0000256" key="8">
    <source>
        <dbReference type="ARBA" id="ARBA00049554"/>
    </source>
</evidence>
<gene>
    <name evidence="10" type="ORF">ZEAMMB73_Zm00001d026060</name>
</gene>
<keyword evidence="2" id="KW-0266">Ethylene biosynthesis</keyword>
<evidence type="ECO:0000256" key="3">
    <source>
        <dbReference type="ARBA" id="ARBA00022691"/>
    </source>
</evidence>
<evidence type="ECO:0000256" key="4">
    <source>
        <dbReference type="ARBA" id="ARBA00022898"/>
    </source>
</evidence>
<proteinExistence type="predicted"/>
<feature type="domain" description="Aminotransferase class I/classII large" evidence="9">
    <location>
        <begin position="47"/>
        <end position="154"/>
    </location>
</feature>
<dbReference type="InterPro" id="IPR015422">
    <property type="entry name" value="PyrdxlP-dep_Trfase_small"/>
</dbReference>
<dbReference type="EC" id="4.4.1.14" evidence="7"/>
<dbReference type="ExpressionAtlas" id="A0A1D6JC07">
    <property type="expression patterns" value="baseline and differential"/>
</dbReference>
<keyword evidence="3" id="KW-0949">S-adenosyl-L-methionine</keyword>
<accession>A0A1D6JC07</accession>
<dbReference type="AlphaFoldDB" id="A0A1D6JC07"/>
<dbReference type="PANTHER" id="PTHR43795:SF6">
    <property type="entry name" value="1-AMINOCYCLOPROPANE-1-CARBOXYLATE SYNTHASE 6"/>
    <property type="match status" value="1"/>
</dbReference>
<dbReference type="PRINTS" id="PR00753">
    <property type="entry name" value="ACCSYNTHASE"/>
</dbReference>
<comment type="cofactor">
    <cofactor evidence="1">
        <name>pyridoxal 5'-phosphate</name>
        <dbReference type="ChEBI" id="CHEBI:597326"/>
    </cofactor>
</comment>
<dbReference type="EMBL" id="CM000786">
    <property type="protein sequence ID" value="AQK45414.1"/>
    <property type="molecule type" value="Genomic_DNA"/>
</dbReference>
<keyword evidence="5" id="KW-0456">Lyase</keyword>
<dbReference type="PANTHER" id="PTHR43795">
    <property type="entry name" value="BIFUNCTIONAL ASPARTATE AMINOTRANSFERASE AND GLUTAMATE/ASPARTATE-PREPHENATE AMINOTRANSFERASE-RELATED"/>
    <property type="match status" value="1"/>
</dbReference>
<dbReference type="InterPro" id="IPR004839">
    <property type="entry name" value="Aminotransferase_I/II_large"/>
</dbReference>
<comment type="catalytic activity">
    <reaction evidence="8">
        <text>S-adenosyl-L-methionine = 1-aminocyclopropane-1-carboxylate + S-methyl-5'-thioadenosine + H(+)</text>
        <dbReference type="Rhea" id="RHEA:21744"/>
        <dbReference type="ChEBI" id="CHEBI:15378"/>
        <dbReference type="ChEBI" id="CHEBI:17509"/>
        <dbReference type="ChEBI" id="CHEBI:58360"/>
        <dbReference type="ChEBI" id="CHEBI:59789"/>
        <dbReference type="EC" id="4.4.1.14"/>
    </reaction>
</comment>
<evidence type="ECO:0000313" key="10">
    <source>
        <dbReference type="EMBL" id="AQK45414.1"/>
    </source>
</evidence>
<evidence type="ECO:0000259" key="9">
    <source>
        <dbReference type="Pfam" id="PF00155"/>
    </source>
</evidence>